<dbReference type="InterPro" id="IPR008949">
    <property type="entry name" value="Isoprenoid_synthase_dom_sf"/>
</dbReference>
<dbReference type="PANTHER" id="PTHR31225:SF113">
    <property type="entry name" value="TERPENE SYNTHASE 3-RELATED"/>
    <property type="match status" value="1"/>
</dbReference>
<comment type="similarity">
    <text evidence="2">Belongs to the terpene synthase family.</text>
</comment>
<dbReference type="Gene3D" id="1.50.10.130">
    <property type="entry name" value="Terpene synthase, N-terminal domain"/>
    <property type="match status" value="1"/>
</dbReference>
<evidence type="ECO:0000259" key="7">
    <source>
        <dbReference type="Pfam" id="PF03936"/>
    </source>
</evidence>
<dbReference type="InterPro" id="IPR050148">
    <property type="entry name" value="Terpene_synthase-like"/>
</dbReference>
<protein>
    <submittedName>
        <fullName evidence="8">Uncharacterized protein</fullName>
    </submittedName>
</protein>
<feature type="domain" description="Terpene synthase N-terminal" evidence="6">
    <location>
        <begin position="22"/>
        <end position="194"/>
    </location>
</feature>
<dbReference type="GO" id="GO:0016102">
    <property type="term" value="P:diterpenoid biosynthetic process"/>
    <property type="evidence" value="ECO:0007669"/>
    <property type="project" value="InterPro"/>
</dbReference>
<dbReference type="AlphaFoldDB" id="A0A2C9WFQ9"/>
<reference evidence="9" key="1">
    <citation type="journal article" date="2016" name="Nat. Biotechnol.">
        <title>Sequencing wild and cultivated cassava and related species reveals extensive interspecific hybridization and genetic diversity.</title>
        <authorList>
            <person name="Bredeson J.V."/>
            <person name="Lyons J.B."/>
            <person name="Prochnik S.E."/>
            <person name="Wu G.A."/>
            <person name="Ha C.M."/>
            <person name="Edsinger-Gonzales E."/>
            <person name="Grimwood J."/>
            <person name="Schmutz J."/>
            <person name="Rabbi I.Y."/>
            <person name="Egesi C."/>
            <person name="Nauluvula P."/>
            <person name="Lebot V."/>
            <person name="Ndunguru J."/>
            <person name="Mkamilo G."/>
            <person name="Bart R.S."/>
            <person name="Setter T.L."/>
            <person name="Gleadow R.M."/>
            <person name="Kulakow P."/>
            <person name="Ferguson M.E."/>
            <person name="Rounsley S."/>
            <person name="Rokhsar D.S."/>
        </authorList>
    </citation>
    <scope>NUCLEOTIDE SEQUENCE [LARGE SCALE GENOMIC DNA]</scope>
    <source>
        <strain evidence="9">cv. AM560-2</strain>
    </source>
</reference>
<keyword evidence="9" id="KW-1185">Reference proteome</keyword>
<organism evidence="8 9">
    <name type="scientific">Manihot esculenta</name>
    <name type="common">Cassava</name>
    <name type="synonym">Jatropha manihot</name>
    <dbReference type="NCBI Taxonomy" id="3983"/>
    <lineage>
        <taxon>Eukaryota</taxon>
        <taxon>Viridiplantae</taxon>
        <taxon>Streptophyta</taxon>
        <taxon>Embryophyta</taxon>
        <taxon>Tracheophyta</taxon>
        <taxon>Spermatophyta</taxon>
        <taxon>Magnoliopsida</taxon>
        <taxon>eudicotyledons</taxon>
        <taxon>Gunneridae</taxon>
        <taxon>Pentapetalae</taxon>
        <taxon>rosids</taxon>
        <taxon>fabids</taxon>
        <taxon>Malpighiales</taxon>
        <taxon>Euphorbiaceae</taxon>
        <taxon>Crotonoideae</taxon>
        <taxon>Manihoteae</taxon>
        <taxon>Manihot</taxon>
    </lineage>
</organism>
<sequence length="548" mass="63433">MALQAATQRAQVRRTAQFHPTVWGDYFLKHVSDNEMQSVWTEGAKVLKEEVRRMLVTSVTGYKPSEKLYLVDAIQRLGISYHFKREIEEALKQIFQDFEDEDVNLGIVALRFRLLRQQGYNVSSDVFNKFKDGEGNFKEDLISDVQGLLSLYEASYLSVQGEDILDEALEFTKTHLTKATQFGSPLADQVSYALRWPTRRGLPKKESRDYFSIYQQDDAHVKPLLKLAKLDYNIVQTLHQRDMKIITKWWMDLDFTTKLPFARDRVIECSFWALGTFPEPEYVFARQVLSKAVAMLSVMDDIYDVHGTIEELELFTKVVERWDISMKDQLPDYMKVYFEAFLDFYAEIEAVTTKEGRSFCIHYAKEAVKKQVRAYITEARWFNSDYVPTLEEYISNGVISSTYPILITLSFCGMGEVASKDTFDWLFTVPKLLYAASGLARLIDDIRSHEFEQERGHVASVVECYMKEHGVSQKQAYDELNKIITNLWKDLNEQLLKENAHLPKPVLMCILNIVRVMDVVYKDIDGYTNSDTSLKDILVTFLVNPVAV</sequence>
<dbReference type="SUPFAM" id="SSF48576">
    <property type="entry name" value="Terpenoid synthases"/>
    <property type="match status" value="1"/>
</dbReference>
<proteinExistence type="inferred from homology"/>
<dbReference type="OrthoDB" id="829987at2759"/>
<dbReference type="FunFam" id="1.50.10.130:FF:000001">
    <property type="entry name" value="Isoprene synthase, chloroplastic"/>
    <property type="match status" value="1"/>
</dbReference>
<dbReference type="InterPro" id="IPR005630">
    <property type="entry name" value="Terpene_synthase_metal-bd"/>
</dbReference>
<dbReference type="PANTHER" id="PTHR31225">
    <property type="entry name" value="OS04G0344100 PROTEIN-RELATED"/>
    <property type="match status" value="1"/>
</dbReference>
<dbReference type="InterPro" id="IPR044814">
    <property type="entry name" value="Terpene_cyclase_plant_C1"/>
</dbReference>
<dbReference type="GO" id="GO:0046246">
    <property type="term" value="P:terpene biosynthetic process"/>
    <property type="evidence" value="ECO:0000318"/>
    <property type="project" value="GO_Central"/>
</dbReference>
<keyword evidence="3" id="KW-0479">Metal-binding</keyword>
<keyword evidence="4" id="KW-0460">Magnesium</keyword>
<evidence type="ECO:0000259" key="6">
    <source>
        <dbReference type="Pfam" id="PF01397"/>
    </source>
</evidence>
<evidence type="ECO:0000313" key="9">
    <source>
        <dbReference type="Proteomes" id="UP000091857"/>
    </source>
</evidence>
<feature type="domain" description="Terpene synthase metal-binding" evidence="7">
    <location>
        <begin position="252"/>
        <end position="490"/>
    </location>
</feature>
<evidence type="ECO:0000313" key="8">
    <source>
        <dbReference type="EMBL" id="OAY58744.1"/>
    </source>
</evidence>
<dbReference type="GO" id="GO:0000287">
    <property type="term" value="F:magnesium ion binding"/>
    <property type="evidence" value="ECO:0007669"/>
    <property type="project" value="InterPro"/>
</dbReference>
<comment type="caution">
    <text evidence="8">The sequence shown here is derived from an EMBL/GenBank/DDBJ whole genome shotgun (WGS) entry which is preliminary data.</text>
</comment>
<dbReference type="InterPro" id="IPR036965">
    <property type="entry name" value="Terpene_synth_N_sf"/>
</dbReference>
<dbReference type="OMA" id="RWHISAM"/>
<dbReference type="Pfam" id="PF01397">
    <property type="entry name" value="Terpene_synth"/>
    <property type="match status" value="1"/>
</dbReference>
<keyword evidence="5" id="KW-0456">Lyase</keyword>
<dbReference type="EMBL" id="CM004388">
    <property type="protein sequence ID" value="OAY58744.1"/>
    <property type="molecule type" value="Genomic_DNA"/>
</dbReference>
<evidence type="ECO:0000256" key="1">
    <source>
        <dbReference type="ARBA" id="ARBA00001946"/>
    </source>
</evidence>
<dbReference type="Pfam" id="PF03936">
    <property type="entry name" value="Terpene_synth_C"/>
    <property type="match status" value="1"/>
</dbReference>
<dbReference type="InterPro" id="IPR034741">
    <property type="entry name" value="Terpene_cyclase-like_1_C"/>
</dbReference>
<evidence type="ECO:0000256" key="5">
    <source>
        <dbReference type="ARBA" id="ARBA00023239"/>
    </source>
</evidence>
<dbReference type="Proteomes" id="UP000091857">
    <property type="component" value="Chromosome 2"/>
</dbReference>
<evidence type="ECO:0000256" key="4">
    <source>
        <dbReference type="ARBA" id="ARBA00022842"/>
    </source>
</evidence>
<accession>A0A2C9WFQ9</accession>
<dbReference type="GO" id="GO:0010333">
    <property type="term" value="F:terpene synthase activity"/>
    <property type="evidence" value="ECO:0000318"/>
    <property type="project" value="GO_Central"/>
</dbReference>
<dbReference type="Gene3D" id="1.10.600.10">
    <property type="entry name" value="Farnesyl Diphosphate Synthase"/>
    <property type="match status" value="1"/>
</dbReference>
<dbReference type="SFLD" id="SFLDG01019">
    <property type="entry name" value="Terpene_Cyclase_Like_1_C_Termi"/>
    <property type="match status" value="1"/>
</dbReference>
<dbReference type="CDD" id="cd00684">
    <property type="entry name" value="Terpene_cyclase_plant_C1"/>
    <property type="match status" value="1"/>
</dbReference>
<name>A0A2C9WFQ9_MANES</name>
<evidence type="ECO:0000256" key="2">
    <source>
        <dbReference type="ARBA" id="ARBA00006333"/>
    </source>
</evidence>
<dbReference type="InterPro" id="IPR001906">
    <property type="entry name" value="Terpene_synth_N"/>
</dbReference>
<dbReference type="SUPFAM" id="SSF48239">
    <property type="entry name" value="Terpenoid cyclases/Protein prenyltransferases"/>
    <property type="match status" value="1"/>
</dbReference>
<dbReference type="FunFam" id="1.10.600.10:FF:000007">
    <property type="entry name" value="Isoprene synthase, chloroplastic"/>
    <property type="match status" value="1"/>
</dbReference>
<dbReference type="STRING" id="3983.A0A2C9WFQ9"/>
<evidence type="ECO:0000256" key="3">
    <source>
        <dbReference type="ARBA" id="ARBA00022723"/>
    </source>
</evidence>
<gene>
    <name evidence="8" type="ORF">MANES_02G203700v8</name>
</gene>
<comment type="cofactor">
    <cofactor evidence="1">
        <name>Mg(2+)</name>
        <dbReference type="ChEBI" id="CHEBI:18420"/>
    </cofactor>
</comment>
<dbReference type="SFLD" id="SFLDS00005">
    <property type="entry name" value="Isoprenoid_Synthase_Type_I"/>
    <property type="match status" value="1"/>
</dbReference>
<dbReference type="InterPro" id="IPR008930">
    <property type="entry name" value="Terpenoid_cyclase/PrenylTrfase"/>
</dbReference>
<dbReference type="Gramene" id="Manes.02G203700.1.v8.1">
    <property type="protein sequence ID" value="Manes.02G203700.1.v8.1.CDS"/>
    <property type="gene ID" value="Manes.02G203700.v8.1"/>
</dbReference>